<dbReference type="SUPFAM" id="SSF53613">
    <property type="entry name" value="Ribokinase-like"/>
    <property type="match status" value="1"/>
</dbReference>
<reference evidence="5" key="1">
    <citation type="journal article" date="2019" name="Int. J. Syst. Evol. Microbiol.">
        <title>The Global Catalogue of Microorganisms (GCM) 10K type strain sequencing project: providing services to taxonomists for standard genome sequencing and annotation.</title>
        <authorList>
            <consortium name="The Broad Institute Genomics Platform"/>
            <consortium name="The Broad Institute Genome Sequencing Center for Infectious Disease"/>
            <person name="Wu L."/>
            <person name="Ma J."/>
        </authorList>
    </citation>
    <scope>NUCLEOTIDE SEQUENCE [LARGE SCALE GENOMIC DNA]</scope>
    <source>
        <strain evidence="5">JCM 18200</strain>
    </source>
</reference>
<evidence type="ECO:0000259" key="3">
    <source>
        <dbReference type="Pfam" id="PF00294"/>
    </source>
</evidence>
<dbReference type="InterPro" id="IPR029056">
    <property type="entry name" value="Ribokinase-like"/>
</dbReference>
<gene>
    <name evidence="4" type="ORF">GCM10023231_39890</name>
</gene>
<dbReference type="PANTHER" id="PTHR10584">
    <property type="entry name" value="SUGAR KINASE"/>
    <property type="match status" value="1"/>
</dbReference>
<evidence type="ECO:0000313" key="4">
    <source>
        <dbReference type="EMBL" id="GAA4806724.1"/>
    </source>
</evidence>
<keyword evidence="2 4" id="KW-0418">Kinase</keyword>
<dbReference type="GO" id="GO:0016301">
    <property type="term" value="F:kinase activity"/>
    <property type="evidence" value="ECO:0007669"/>
    <property type="project" value="UniProtKB-KW"/>
</dbReference>
<dbReference type="Pfam" id="PF00294">
    <property type="entry name" value="PfkB"/>
    <property type="match status" value="1"/>
</dbReference>
<dbReference type="RefSeq" id="WP_345234836.1">
    <property type="nucleotide sequence ID" value="NZ_BAABIQ010000044.1"/>
</dbReference>
<dbReference type="EMBL" id="BAABIQ010000044">
    <property type="protein sequence ID" value="GAA4806724.1"/>
    <property type="molecule type" value="Genomic_DNA"/>
</dbReference>
<keyword evidence="1" id="KW-0808">Transferase</keyword>
<evidence type="ECO:0000313" key="5">
    <source>
        <dbReference type="Proteomes" id="UP001501411"/>
    </source>
</evidence>
<name>A0ABP9CBH4_9SPHI</name>
<comment type="caution">
    <text evidence="4">The sequence shown here is derived from an EMBL/GenBank/DDBJ whole genome shotgun (WGS) entry which is preliminary data.</text>
</comment>
<accession>A0ABP9CBH4</accession>
<evidence type="ECO:0000256" key="1">
    <source>
        <dbReference type="ARBA" id="ARBA00022679"/>
    </source>
</evidence>
<protein>
    <submittedName>
        <fullName evidence="4">PfkB family carbohydrate kinase</fullName>
    </submittedName>
</protein>
<proteinExistence type="predicted"/>
<dbReference type="Proteomes" id="UP001501411">
    <property type="component" value="Unassembled WGS sequence"/>
</dbReference>
<sequence length="310" mass="34059">MFDVCCIGHITLDKVIIGNSQKNMPGGTSFYFANAIKNMDISFGLVTAVGAKEQYIIDQLQAQGITVTALPSKHTVYFENSYNENQDHRTQRVLQKADAFTVDQLANIQAKIFHLGPLLADDIPAEVIKHLSTKGTISLDVQGYLRKVSKQKVFHTDWLAKGKVLPYVDILKANEFEMEALTGTRNIDEGIRILADYGIKEVIITLGSKGSVLFHNRMLYQIPAYIPEQITDATGCGDTYMAGYLFKKVNGSSLREAGEFAAAMATLKLQTSGPFTGGVNEVSQVLEKNGKIIDQHAPIETTTKTSYSAL</sequence>
<dbReference type="PANTHER" id="PTHR10584:SF166">
    <property type="entry name" value="RIBOKINASE"/>
    <property type="match status" value="1"/>
</dbReference>
<evidence type="ECO:0000256" key="2">
    <source>
        <dbReference type="ARBA" id="ARBA00022777"/>
    </source>
</evidence>
<dbReference type="InterPro" id="IPR011611">
    <property type="entry name" value="PfkB_dom"/>
</dbReference>
<dbReference type="Gene3D" id="3.40.1190.20">
    <property type="match status" value="1"/>
</dbReference>
<feature type="domain" description="Carbohydrate kinase PfkB" evidence="3">
    <location>
        <begin position="15"/>
        <end position="274"/>
    </location>
</feature>
<organism evidence="4 5">
    <name type="scientific">Olivibacter ginsenosidimutans</name>
    <dbReference type="NCBI Taxonomy" id="1176537"/>
    <lineage>
        <taxon>Bacteria</taxon>
        <taxon>Pseudomonadati</taxon>
        <taxon>Bacteroidota</taxon>
        <taxon>Sphingobacteriia</taxon>
        <taxon>Sphingobacteriales</taxon>
        <taxon>Sphingobacteriaceae</taxon>
        <taxon>Olivibacter</taxon>
    </lineage>
</organism>
<keyword evidence="5" id="KW-1185">Reference proteome</keyword>